<dbReference type="PROSITE" id="PS51905">
    <property type="entry name" value="ZF_UBZ1"/>
    <property type="match status" value="1"/>
</dbReference>
<evidence type="ECO:0000256" key="3">
    <source>
        <dbReference type="ARBA" id="ARBA00022833"/>
    </source>
</evidence>
<dbReference type="InterPro" id="IPR041641">
    <property type="entry name" value="CALCOCO1/2_Zn_UBZ1"/>
</dbReference>
<evidence type="ECO:0000256" key="2">
    <source>
        <dbReference type="ARBA" id="ARBA00022771"/>
    </source>
</evidence>
<dbReference type="AlphaFoldDB" id="A0A423SRS4"/>
<dbReference type="Gene3D" id="2.40.155.10">
    <property type="entry name" value="Green fluorescent protein"/>
    <property type="match status" value="1"/>
</dbReference>
<dbReference type="Gene3D" id="1.10.287.2610">
    <property type="match status" value="1"/>
</dbReference>
<dbReference type="InterPro" id="IPR009017">
    <property type="entry name" value="GFP"/>
</dbReference>
<feature type="region of interest" description="Disordered" evidence="7">
    <location>
        <begin position="428"/>
        <end position="497"/>
    </location>
</feature>
<feature type="compositionally biased region" description="Polar residues" evidence="7">
    <location>
        <begin position="365"/>
        <end position="376"/>
    </location>
</feature>
<feature type="region of interest" description="Disordered" evidence="7">
    <location>
        <begin position="1"/>
        <end position="103"/>
    </location>
</feature>
<evidence type="ECO:0000313" key="9">
    <source>
        <dbReference type="EMBL" id="ROT66876.1"/>
    </source>
</evidence>
<evidence type="ECO:0000256" key="1">
    <source>
        <dbReference type="ARBA" id="ARBA00022723"/>
    </source>
</evidence>
<dbReference type="OrthoDB" id="6105729at2759"/>
<dbReference type="Proteomes" id="UP000283509">
    <property type="component" value="Unassembled WGS sequence"/>
</dbReference>
<feature type="compositionally biased region" description="Polar residues" evidence="7">
    <location>
        <begin position="428"/>
        <end position="444"/>
    </location>
</feature>
<feature type="compositionally biased region" description="Polar residues" evidence="7">
    <location>
        <begin position="24"/>
        <end position="40"/>
    </location>
</feature>
<evidence type="ECO:0000256" key="6">
    <source>
        <dbReference type="SAM" id="Coils"/>
    </source>
</evidence>
<organism evidence="9 10">
    <name type="scientific">Penaeus vannamei</name>
    <name type="common">Whiteleg shrimp</name>
    <name type="synonym">Litopenaeus vannamei</name>
    <dbReference type="NCBI Taxonomy" id="6689"/>
    <lineage>
        <taxon>Eukaryota</taxon>
        <taxon>Metazoa</taxon>
        <taxon>Ecdysozoa</taxon>
        <taxon>Arthropoda</taxon>
        <taxon>Crustacea</taxon>
        <taxon>Multicrustacea</taxon>
        <taxon>Malacostraca</taxon>
        <taxon>Eumalacostraca</taxon>
        <taxon>Eucarida</taxon>
        <taxon>Decapoda</taxon>
        <taxon>Dendrobranchiata</taxon>
        <taxon>Penaeoidea</taxon>
        <taxon>Penaeidae</taxon>
        <taxon>Penaeus</taxon>
    </lineage>
</organism>
<feature type="coiled-coil region" evidence="6">
    <location>
        <begin position="115"/>
        <end position="233"/>
    </location>
</feature>
<gene>
    <name evidence="9" type="ORF">C7M84_015068</name>
</gene>
<evidence type="ECO:0000313" key="10">
    <source>
        <dbReference type="Proteomes" id="UP000283509"/>
    </source>
</evidence>
<keyword evidence="4 6" id="KW-0175">Coiled coil</keyword>
<feature type="domain" description="UBZ1-type" evidence="8">
    <location>
        <begin position="501"/>
        <end position="527"/>
    </location>
</feature>
<comment type="caution">
    <text evidence="9">The sequence shown here is derived from an EMBL/GenBank/DDBJ whole genome shotgun (WGS) entry which is preliminary data.</text>
</comment>
<evidence type="ECO:0000256" key="5">
    <source>
        <dbReference type="PROSITE-ProRule" id="PRU01253"/>
    </source>
</evidence>
<reference evidence="9 10" key="2">
    <citation type="submission" date="2019-01" db="EMBL/GenBank/DDBJ databases">
        <title>The decoding of complex shrimp genome reveals the adaptation for benthos swimmer, frequently molting mechanism and breeding impact on genome.</title>
        <authorList>
            <person name="Sun Y."/>
            <person name="Gao Y."/>
            <person name="Yu Y."/>
        </authorList>
    </citation>
    <scope>NUCLEOTIDE SEQUENCE [LARGE SCALE GENOMIC DNA]</scope>
    <source>
        <tissue evidence="9">Muscle</tissue>
    </source>
</reference>
<evidence type="ECO:0000256" key="7">
    <source>
        <dbReference type="SAM" id="MobiDB-lite"/>
    </source>
</evidence>
<reference evidence="9 10" key="1">
    <citation type="submission" date="2018-04" db="EMBL/GenBank/DDBJ databases">
        <authorList>
            <person name="Zhang X."/>
            <person name="Yuan J."/>
            <person name="Li F."/>
            <person name="Xiang J."/>
        </authorList>
    </citation>
    <scope>NUCLEOTIDE SEQUENCE [LARGE SCALE GENOMIC DNA]</scope>
    <source>
        <tissue evidence="9">Muscle</tissue>
    </source>
</reference>
<dbReference type="EMBL" id="QCYY01002879">
    <property type="protein sequence ID" value="ROT66876.1"/>
    <property type="molecule type" value="Genomic_DNA"/>
</dbReference>
<keyword evidence="10" id="KW-1185">Reference proteome</keyword>
<name>A0A423SRS4_PENVA</name>
<sequence>MAEPVEDDVSYLGSQEVADYISPNKENTPATQYQNTNSDPRTPDLKATGAFRTPLVSSQGKQDKKTVGRVLPTGGAERVSPYNSSSPVTSPRTPDRNPNYNIDASGSTYALQVALRNMKERYHKLQKKMALIEDDNQRLISGKSELFGEIGKLQENSIKLREKNLHLNQEIHNKHQECCSLKEKFSALSTENMNLTRQLARTAQENRKLTRQVNQMNDENRRLREKLSLITTQVKALPGGACLAMSVSDVASPPRTKIVPLSEELDSFDDPPSRFLSSLKDTLDEFEQISSSELAEVNSEWDEESSDEQLMESVESAAERMKELLSSLQEQNHSLLLLSPLLQSFTSTSGSRTGSYPFDTDSKESTTGPSRNGTLNQRDRDLSTLTVTPSTQSQSATQTGDETPSDEDGMCQSRLATCGSVLNPTFISSGGMNTSQTTDDSGGDNNILVDADTPTADRPQSPFDWRQVQVSDDEGRENDALQPDTRTVSTSPDPALEDEEERICPMCNAVFPRVIPQESFESHVVSHFEVENGFEVIA</sequence>
<feature type="region of interest" description="Disordered" evidence="7">
    <location>
        <begin position="348"/>
        <end position="411"/>
    </location>
</feature>
<proteinExistence type="predicted"/>
<keyword evidence="3" id="KW-0862">Zinc</keyword>
<keyword evidence="2 5" id="KW-0863">Zinc-finger</keyword>
<dbReference type="Pfam" id="PF18112">
    <property type="entry name" value="Zn-C2H2_12"/>
    <property type="match status" value="1"/>
</dbReference>
<protein>
    <recommendedName>
        <fullName evidence="8">UBZ1-type domain-containing protein</fullName>
    </recommendedName>
</protein>
<keyword evidence="1" id="KW-0479">Metal-binding</keyword>
<evidence type="ECO:0000259" key="8">
    <source>
        <dbReference type="PROSITE" id="PS51905"/>
    </source>
</evidence>
<feature type="compositionally biased region" description="Low complexity" evidence="7">
    <location>
        <begin position="386"/>
        <end position="399"/>
    </location>
</feature>
<evidence type="ECO:0000256" key="4">
    <source>
        <dbReference type="ARBA" id="ARBA00023054"/>
    </source>
</evidence>
<accession>A0A423SRS4</accession>
<feature type="compositionally biased region" description="Polar residues" evidence="7">
    <location>
        <begin position="81"/>
        <end position="103"/>
    </location>
</feature>
<dbReference type="GO" id="GO:0008270">
    <property type="term" value="F:zinc ion binding"/>
    <property type="evidence" value="ECO:0007669"/>
    <property type="project" value="UniProtKB-KW"/>
</dbReference>